<name>A0A4U8UQZ4_STECR</name>
<dbReference type="AlphaFoldDB" id="A0A4U8UQZ4"/>
<reference evidence="8 9" key="2">
    <citation type="journal article" date="2019" name="G3 (Bethesda)">
        <title>Hybrid Assembly of the Genome of the Entomopathogenic Nematode Steinernema carpocapsae Identifies the X-Chromosome.</title>
        <authorList>
            <person name="Serra L."/>
            <person name="Macchietto M."/>
            <person name="Macias-Munoz A."/>
            <person name="McGill C.J."/>
            <person name="Rodriguez I.M."/>
            <person name="Rodriguez B."/>
            <person name="Murad R."/>
            <person name="Mortazavi A."/>
        </authorList>
    </citation>
    <scope>NUCLEOTIDE SEQUENCE [LARGE SCALE GENOMIC DNA]</scope>
    <source>
        <strain evidence="8 9">ALL</strain>
    </source>
</reference>
<evidence type="ECO:0000256" key="6">
    <source>
        <dbReference type="SAM" id="Phobius"/>
    </source>
</evidence>
<keyword evidence="5 6" id="KW-0472">Membrane</keyword>
<dbReference type="EMBL" id="AZBU02000001">
    <property type="protein sequence ID" value="TMS35294.1"/>
    <property type="molecule type" value="Genomic_DNA"/>
</dbReference>
<evidence type="ECO:0000259" key="7">
    <source>
        <dbReference type="Pfam" id="PF01061"/>
    </source>
</evidence>
<keyword evidence="3 6" id="KW-0812">Transmembrane</keyword>
<protein>
    <recommendedName>
        <fullName evidence="7">ABC-2 type transporter transmembrane domain-containing protein</fullName>
    </recommendedName>
</protein>
<dbReference type="Proteomes" id="UP000298663">
    <property type="component" value="Unassembled WGS sequence"/>
</dbReference>
<evidence type="ECO:0000256" key="3">
    <source>
        <dbReference type="ARBA" id="ARBA00022692"/>
    </source>
</evidence>
<gene>
    <name evidence="8" type="ORF">L596_002727</name>
</gene>
<dbReference type="GO" id="GO:0140359">
    <property type="term" value="F:ABC-type transporter activity"/>
    <property type="evidence" value="ECO:0007669"/>
    <property type="project" value="InterPro"/>
</dbReference>
<evidence type="ECO:0000313" key="8">
    <source>
        <dbReference type="EMBL" id="TMS35294.1"/>
    </source>
</evidence>
<comment type="caution">
    <text evidence="8">The sequence shown here is derived from an EMBL/GenBank/DDBJ whole genome shotgun (WGS) entry which is preliminary data.</text>
</comment>
<dbReference type="InterPro" id="IPR013525">
    <property type="entry name" value="ABC2_TM"/>
</dbReference>
<feature type="transmembrane region" description="Helical" evidence="6">
    <location>
        <begin position="71"/>
        <end position="92"/>
    </location>
</feature>
<dbReference type="PANTHER" id="PTHR48041">
    <property type="entry name" value="ABC TRANSPORTER G FAMILY MEMBER 28"/>
    <property type="match status" value="1"/>
</dbReference>
<keyword evidence="4 6" id="KW-1133">Transmembrane helix</keyword>
<accession>A0A4U8UQZ4</accession>
<comment type="subcellular location">
    <subcellularLocation>
        <location evidence="1">Membrane</location>
        <topology evidence="1">Multi-pass membrane protein</topology>
    </subcellularLocation>
</comment>
<feature type="transmembrane region" description="Helical" evidence="6">
    <location>
        <begin position="351"/>
        <end position="372"/>
    </location>
</feature>
<evidence type="ECO:0000313" key="9">
    <source>
        <dbReference type="Proteomes" id="UP000298663"/>
    </source>
</evidence>
<reference evidence="8 9" key="1">
    <citation type="journal article" date="2015" name="Genome Biol.">
        <title>Comparative genomics of Steinernema reveals deeply conserved gene regulatory networks.</title>
        <authorList>
            <person name="Dillman A.R."/>
            <person name="Macchietto M."/>
            <person name="Porter C.F."/>
            <person name="Rogers A."/>
            <person name="Williams B."/>
            <person name="Antoshechkin I."/>
            <person name="Lee M.M."/>
            <person name="Goodwin Z."/>
            <person name="Lu X."/>
            <person name="Lewis E.E."/>
            <person name="Goodrich-Blair H."/>
            <person name="Stock S.P."/>
            <person name="Adams B.J."/>
            <person name="Sternberg P.W."/>
            <person name="Mortazavi A."/>
        </authorList>
    </citation>
    <scope>NUCLEOTIDE SEQUENCE [LARGE SCALE GENOMIC DNA]</scope>
    <source>
        <strain evidence="8 9">ALL</strain>
    </source>
</reference>
<sequence>MWTWSHTTKSSAESMERIETLAEMWVQKAPTPSLPITAPVSPKWRQRTCLCQAWNIYKRFWILLYNRPSDYLFEALLALILSVIVGFVFYEIPTNQRAGIDDRFGVLFSVLCLVTCPLTALSTQQIFNERRLLYMDGVNRNYGSFLYIIIKFVFDLPFATFASILLSIPVYLIVRLNPTTYDNLAALCLFIVVVTANTLFLRYLSWCPAYFFRERFTVTATQLIVLTLLALSSGFLFHPEDQNSTLKWISTLNPMRISGQILVESTFLSSNPWLERTEMLMGTTRTSANGSATQLQFECLRKQVLAPKIALPIYTVSQCLRTTGEEVYRTSGFNISIMTSSERQMHYSNSAMIWMGWMGATFILLLFCAQRIHKPPPDLLYF</sequence>
<evidence type="ECO:0000256" key="1">
    <source>
        <dbReference type="ARBA" id="ARBA00004141"/>
    </source>
</evidence>
<keyword evidence="2" id="KW-0813">Transport</keyword>
<feature type="domain" description="ABC-2 type transporter transmembrane" evidence="7">
    <location>
        <begin position="52"/>
        <end position="263"/>
    </location>
</feature>
<keyword evidence="9" id="KW-1185">Reference proteome</keyword>
<dbReference type="PANTHER" id="PTHR48041:SF89">
    <property type="entry name" value="FI03229P"/>
    <property type="match status" value="1"/>
</dbReference>
<feature type="transmembrane region" description="Helical" evidence="6">
    <location>
        <begin position="147"/>
        <end position="172"/>
    </location>
</feature>
<evidence type="ECO:0000256" key="5">
    <source>
        <dbReference type="ARBA" id="ARBA00023136"/>
    </source>
</evidence>
<proteinExistence type="predicted"/>
<evidence type="ECO:0000256" key="4">
    <source>
        <dbReference type="ARBA" id="ARBA00022989"/>
    </source>
</evidence>
<dbReference type="InterPro" id="IPR050352">
    <property type="entry name" value="ABCG_transporters"/>
</dbReference>
<feature type="transmembrane region" description="Helical" evidence="6">
    <location>
        <begin position="184"/>
        <end position="204"/>
    </location>
</feature>
<evidence type="ECO:0000256" key="2">
    <source>
        <dbReference type="ARBA" id="ARBA00022448"/>
    </source>
</evidence>
<feature type="transmembrane region" description="Helical" evidence="6">
    <location>
        <begin position="216"/>
        <end position="237"/>
    </location>
</feature>
<feature type="transmembrane region" description="Helical" evidence="6">
    <location>
        <begin position="104"/>
        <end position="127"/>
    </location>
</feature>
<organism evidence="8 9">
    <name type="scientific">Steinernema carpocapsae</name>
    <name type="common">Entomopathogenic nematode</name>
    <dbReference type="NCBI Taxonomy" id="34508"/>
    <lineage>
        <taxon>Eukaryota</taxon>
        <taxon>Metazoa</taxon>
        <taxon>Ecdysozoa</taxon>
        <taxon>Nematoda</taxon>
        <taxon>Chromadorea</taxon>
        <taxon>Rhabditida</taxon>
        <taxon>Tylenchina</taxon>
        <taxon>Panagrolaimomorpha</taxon>
        <taxon>Strongyloidoidea</taxon>
        <taxon>Steinernematidae</taxon>
        <taxon>Steinernema</taxon>
    </lineage>
</organism>
<dbReference type="GO" id="GO:0005886">
    <property type="term" value="C:plasma membrane"/>
    <property type="evidence" value="ECO:0007669"/>
    <property type="project" value="TreeGrafter"/>
</dbReference>
<dbReference type="STRING" id="34508.A0A4U8UQZ4"/>
<dbReference type="OrthoDB" id="66620at2759"/>
<dbReference type="Pfam" id="PF01061">
    <property type="entry name" value="ABC2_membrane"/>
    <property type="match status" value="1"/>
</dbReference>